<sequence>MIPLVLVLVLLAIMVVDIAALISSGNPIQNTSTRSIGNKMMLAPSQVPRFQKQRHKSLPSSSSSPSPSSPTVADSVVHTAGGSLVPSQVGGGARSKFRLAASANANSVNTRSVTDNEVEPKKNRGQKQHGTRNNYNKNTNNSNRNGTSAGPPFGGGSRDSSAGIGPANGTTKNKQVRKLSSGNLPDVLWRHIPLEHVRKHPHFVPLPEPETIHRLDCIEDVRNFRQESWQWDVLHEGRMTTSQAVAALGFLEPSAGEILGVPKGLRRGGEGAYHRLRKPIALRTLEEMNERLCVGIDGAGKDVVSDESERGDGTHGNNDNNSDNDNDNDDDDNTKYWTQPANFPFAAKYMVQITEQELETRRTLAKRIAETRWSIRMVWGNLQEATSLMTALNYFWKRDKGVLMKEIGMCGAGLEFNQTATSTGLLLGATPDAILCHPDGRIEAVEVKNHCPFVPNSGGHNNRNNNRGKQSNKNKQRGKKNNNTDGFRLSQRGLSKSNTGSLMCQYIPQLMMEMLCIGENCESAIMVRQTATHGSLILRIKRDDDWIEEMMYWLGRFHRDFVQRDIPPPRNFFLEGGGDDPTDRDRYRKFLERTKQIESQVELLEHVPNRGVQRATARHPVSNDLFLD</sequence>
<feature type="region of interest" description="Disordered" evidence="1">
    <location>
        <begin position="303"/>
        <end position="337"/>
    </location>
</feature>
<accession>A0A7S4EPH8</accession>
<dbReference type="InterPro" id="IPR051703">
    <property type="entry name" value="NF-kappa-B_Signaling_Reg"/>
</dbReference>
<evidence type="ECO:0000256" key="1">
    <source>
        <dbReference type="SAM" id="MobiDB-lite"/>
    </source>
</evidence>
<feature type="region of interest" description="Disordered" evidence="1">
    <location>
        <begin position="453"/>
        <end position="495"/>
    </location>
</feature>
<feature type="chain" id="PRO_5030515626" description="YqaJ viral recombinase domain-containing protein" evidence="2">
    <location>
        <begin position="21"/>
        <end position="628"/>
    </location>
</feature>
<feature type="compositionally biased region" description="Basic and acidic residues" evidence="1">
    <location>
        <begin position="303"/>
        <end position="313"/>
    </location>
</feature>
<gene>
    <name evidence="3" type="ORF">PAUS00366_LOCUS18890</name>
</gene>
<feature type="compositionally biased region" description="Basic residues" evidence="1">
    <location>
        <begin position="470"/>
        <end position="480"/>
    </location>
</feature>
<dbReference type="PANTHER" id="PTHR46609:SF6">
    <property type="entry name" value="EXONUCLEASE, PHAGE-TYPE_RECB, C-TERMINAL DOMAIN-CONTAINING PROTEIN-RELATED"/>
    <property type="match status" value="1"/>
</dbReference>
<feature type="compositionally biased region" description="Polar residues" evidence="1">
    <location>
        <begin position="105"/>
        <end position="115"/>
    </location>
</feature>
<feature type="compositionally biased region" description="Low complexity" evidence="1">
    <location>
        <begin position="131"/>
        <end position="148"/>
    </location>
</feature>
<evidence type="ECO:0000256" key="2">
    <source>
        <dbReference type="SAM" id="SignalP"/>
    </source>
</evidence>
<protein>
    <recommendedName>
        <fullName evidence="4">YqaJ viral recombinase domain-containing protein</fullName>
    </recommendedName>
</protein>
<feature type="compositionally biased region" description="Low complexity" evidence="1">
    <location>
        <begin position="58"/>
        <end position="70"/>
    </location>
</feature>
<feature type="compositionally biased region" description="Acidic residues" evidence="1">
    <location>
        <begin position="322"/>
        <end position="332"/>
    </location>
</feature>
<dbReference type="PANTHER" id="PTHR46609">
    <property type="entry name" value="EXONUCLEASE, PHAGE-TYPE/RECB, C-TERMINAL DOMAIN-CONTAINING PROTEIN"/>
    <property type="match status" value="1"/>
</dbReference>
<name>A0A7S4EPH8_9STRA</name>
<feature type="compositionally biased region" description="Polar residues" evidence="1">
    <location>
        <begin position="168"/>
        <end position="179"/>
    </location>
</feature>
<feature type="region of interest" description="Disordered" evidence="1">
    <location>
        <begin position="47"/>
        <end position="75"/>
    </location>
</feature>
<feature type="compositionally biased region" description="Low complexity" evidence="1">
    <location>
        <begin position="456"/>
        <end position="469"/>
    </location>
</feature>
<evidence type="ECO:0000313" key="3">
    <source>
        <dbReference type="EMBL" id="CAE0726133.1"/>
    </source>
</evidence>
<feature type="region of interest" description="Disordered" evidence="1">
    <location>
        <begin position="105"/>
        <end position="179"/>
    </location>
</feature>
<dbReference type="InterPro" id="IPR011604">
    <property type="entry name" value="PDDEXK-like_dom_sf"/>
</dbReference>
<organism evidence="3">
    <name type="scientific">Pseudo-nitzschia australis</name>
    <dbReference type="NCBI Taxonomy" id="44445"/>
    <lineage>
        <taxon>Eukaryota</taxon>
        <taxon>Sar</taxon>
        <taxon>Stramenopiles</taxon>
        <taxon>Ochrophyta</taxon>
        <taxon>Bacillariophyta</taxon>
        <taxon>Bacillariophyceae</taxon>
        <taxon>Bacillariophycidae</taxon>
        <taxon>Bacillariales</taxon>
        <taxon>Bacillariaceae</taxon>
        <taxon>Pseudo-nitzschia</taxon>
    </lineage>
</organism>
<proteinExistence type="predicted"/>
<dbReference type="Gene3D" id="3.90.320.10">
    <property type="match status" value="1"/>
</dbReference>
<dbReference type="AlphaFoldDB" id="A0A7S4EPH8"/>
<keyword evidence="2" id="KW-0732">Signal</keyword>
<reference evidence="3" key="1">
    <citation type="submission" date="2021-01" db="EMBL/GenBank/DDBJ databases">
        <authorList>
            <person name="Corre E."/>
            <person name="Pelletier E."/>
            <person name="Niang G."/>
            <person name="Scheremetjew M."/>
            <person name="Finn R."/>
            <person name="Kale V."/>
            <person name="Holt S."/>
            <person name="Cochrane G."/>
            <person name="Meng A."/>
            <person name="Brown T."/>
            <person name="Cohen L."/>
        </authorList>
    </citation>
    <scope>NUCLEOTIDE SEQUENCE</scope>
    <source>
        <strain evidence="3">10249 10 AB</strain>
    </source>
</reference>
<evidence type="ECO:0008006" key="4">
    <source>
        <dbReference type="Google" id="ProtNLM"/>
    </source>
</evidence>
<dbReference type="EMBL" id="HBIX01027974">
    <property type="protein sequence ID" value="CAE0726133.1"/>
    <property type="molecule type" value="Transcribed_RNA"/>
</dbReference>
<feature type="signal peptide" evidence="2">
    <location>
        <begin position="1"/>
        <end position="20"/>
    </location>
</feature>